<organism evidence="1 2">
    <name type="scientific">Phyllobacterium zundukense</name>
    <dbReference type="NCBI Taxonomy" id="1867719"/>
    <lineage>
        <taxon>Bacteria</taxon>
        <taxon>Pseudomonadati</taxon>
        <taxon>Pseudomonadota</taxon>
        <taxon>Alphaproteobacteria</taxon>
        <taxon>Hyphomicrobiales</taxon>
        <taxon>Phyllobacteriaceae</taxon>
        <taxon>Phyllobacterium</taxon>
    </lineage>
</organism>
<keyword evidence="2" id="KW-1185">Reference proteome</keyword>
<accession>A0A2N9W016</accession>
<name>A0A2N9W016_9HYPH</name>
<dbReference type="Proteomes" id="UP000232163">
    <property type="component" value="Unassembled WGS sequence"/>
</dbReference>
<evidence type="ECO:0000313" key="2">
    <source>
        <dbReference type="Proteomes" id="UP000232163"/>
    </source>
</evidence>
<evidence type="ECO:0000313" key="1">
    <source>
        <dbReference type="EMBL" id="PIO45084.1"/>
    </source>
</evidence>
<dbReference type="AlphaFoldDB" id="A0A2N9W016"/>
<reference evidence="1 2" key="1">
    <citation type="journal article" date="2017" name="Int J Environ Stud">
        <title>Does the Miocene-Pliocene relict legume Oxytropis triphylla form nitrogen-fixing nodules with a combination of bacterial strains?</title>
        <authorList>
            <person name="Safronova V."/>
            <person name="Belimov A."/>
            <person name="Sazanova A."/>
            <person name="Kuznetsova I."/>
            <person name="Popova J."/>
            <person name="Andronov E."/>
            <person name="Verkhozina A."/>
            <person name="Tikhonovich I."/>
        </authorList>
    </citation>
    <scope>NUCLEOTIDE SEQUENCE [LARGE SCALE GENOMIC DNA]</scope>
    <source>
        <strain evidence="1 2">Tri-38</strain>
    </source>
</reference>
<protein>
    <submittedName>
        <fullName evidence="1">Uncharacterized protein</fullName>
    </submittedName>
</protein>
<dbReference type="KEGG" id="pht:BLM14_22185"/>
<comment type="caution">
    <text evidence="1">The sequence shown here is derived from an EMBL/GenBank/DDBJ whole genome shotgun (WGS) entry which is preliminary data.</text>
</comment>
<dbReference type="EMBL" id="MZMT01000024">
    <property type="protein sequence ID" value="PIO45084.1"/>
    <property type="molecule type" value="Genomic_DNA"/>
</dbReference>
<proteinExistence type="predicted"/>
<sequence length="90" mass="10554">MNFAMPLSITDQRKIDRTIDALPDRTISGREVEWLDGGLEKAVEHKEKARLAFLSYPIESLVDARAKANHARWPKVMNWIKPHWNYCCFR</sequence>
<gene>
    <name evidence="1" type="ORF">B5P45_09810</name>
</gene>